<dbReference type="Proteomes" id="UP000887574">
    <property type="component" value="Unplaced"/>
</dbReference>
<dbReference type="InterPro" id="IPR017853">
    <property type="entry name" value="GH"/>
</dbReference>
<feature type="transmembrane region" description="Helical" evidence="1">
    <location>
        <begin position="384"/>
        <end position="402"/>
    </location>
</feature>
<keyword evidence="1" id="KW-0472">Membrane</keyword>
<keyword evidence="1" id="KW-1133">Transmembrane helix</keyword>
<evidence type="ECO:0000313" key="2">
    <source>
        <dbReference type="Proteomes" id="UP000887574"/>
    </source>
</evidence>
<accession>A0A915DLJ6</accession>
<name>A0A915DLJ6_9BILA</name>
<dbReference type="SUPFAM" id="SSF51445">
    <property type="entry name" value="(Trans)glycosidases"/>
    <property type="match status" value="1"/>
</dbReference>
<feature type="transmembrane region" description="Helical" evidence="1">
    <location>
        <begin position="346"/>
        <end position="364"/>
    </location>
</feature>
<reference evidence="3" key="1">
    <citation type="submission" date="2022-11" db="UniProtKB">
        <authorList>
            <consortium name="WormBaseParasite"/>
        </authorList>
    </citation>
    <scope>IDENTIFICATION</scope>
</reference>
<protein>
    <submittedName>
        <fullName evidence="3">Uncharacterized protein</fullName>
    </submittedName>
</protein>
<dbReference type="AlphaFoldDB" id="A0A915DLJ6"/>
<keyword evidence="1" id="KW-0812">Transmembrane</keyword>
<evidence type="ECO:0000313" key="3">
    <source>
        <dbReference type="WBParaSite" id="jg21264"/>
    </source>
</evidence>
<dbReference type="Gene3D" id="3.20.20.80">
    <property type="entry name" value="Glycosidases"/>
    <property type="match status" value="1"/>
</dbReference>
<organism evidence="2 3">
    <name type="scientific">Ditylenchus dipsaci</name>
    <dbReference type="NCBI Taxonomy" id="166011"/>
    <lineage>
        <taxon>Eukaryota</taxon>
        <taxon>Metazoa</taxon>
        <taxon>Ecdysozoa</taxon>
        <taxon>Nematoda</taxon>
        <taxon>Chromadorea</taxon>
        <taxon>Rhabditida</taxon>
        <taxon>Tylenchina</taxon>
        <taxon>Tylenchomorpha</taxon>
        <taxon>Sphaerularioidea</taxon>
        <taxon>Anguinidae</taxon>
        <taxon>Anguininae</taxon>
        <taxon>Ditylenchus</taxon>
    </lineage>
</organism>
<sequence length="534" mass="59545">MGEKPKLLLSFGAYDRTDIWMEVGIGDYNADGLDLAWSYEQIEKLQYQQQLARLVKEIRIQRHRTHPGFPIIIVVTVKGVLEPGVIAALKKVVDYVLLDRNLSPRLVIAHHARLFKDKSVPEAGISVQPSIEQLVDSWLSLGFPKQKLLVSVSLRSAAQEYFPIQDKNVVGARAFDINAHNELTQLEATWTCMRRLGGMAIFNLEADDKELPQWCASRSATVAPSPFGLINIIANKLSCGQVDIHQDIPSKKPSSCEEGSVRIHPTPDWSSVVLEMYSLGANTSVLVGANVHDLFCSSPVIIPIHQNTSIYSAISPCFQQVVIPFLPTAIFAPISISTLVVSKLGLCILHCLISMFHTVYAFMLVDDQKVDYFKEIRANSTLNILFAVCCLLSYALCIRAGVISNGLLHICWCLKLLALIPEGLIPSDNFLKVTDLTFFGYLLCSCLMFVLLCRADGHSTTYERLCTKPESPESTSSAISSLLYWYASKMIWKGLKATVDFDELWALEKENQAEFLRDKFLATGRNRSPESLIK</sequence>
<proteinExistence type="predicted"/>
<dbReference type="WBParaSite" id="jg21264">
    <property type="protein sequence ID" value="jg21264"/>
    <property type="gene ID" value="jg21264"/>
</dbReference>
<evidence type="ECO:0000256" key="1">
    <source>
        <dbReference type="SAM" id="Phobius"/>
    </source>
</evidence>
<keyword evidence="2" id="KW-1185">Reference proteome</keyword>
<feature type="transmembrane region" description="Helical" evidence="1">
    <location>
        <begin position="438"/>
        <end position="455"/>
    </location>
</feature>